<evidence type="ECO:0000256" key="7">
    <source>
        <dbReference type="ARBA" id="ARBA00022777"/>
    </source>
</evidence>
<dbReference type="EMBL" id="SLZR01000005">
    <property type="protein sequence ID" value="TCS41638.1"/>
    <property type="molecule type" value="Genomic_DNA"/>
</dbReference>
<evidence type="ECO:0000256" key="6">
    <source>
        <dbReference type="ARBA" id="ARBA00022741"/>
    </source>
</evidence>
<keyword evidence="5" id="KW-0808">Transferase</keyword>
<keyword evidence="6" id="KW-0547">Nucleotide-binding</keyword>
<dbReference type="GO" id="GO:0046656">
    <property type="term" value="P:folic acid biosynthetic process"/>
    <property type="evidence" value="ECO:0007669"/>
    <property type="project" value="UniProtKB-KW"/>
</dbReference>
<dbReference type="GO" id="GO:0046654">
    <property type="term" value="P:tetrahydrofolate biosynthetic process"/>
    <property type="evidence" value="ECO:0007669"/>
    <property type="project" value="UniProtKB-UniPathway"/>
</dbReference>
<reference evidence="14 15" key="1">
    <citation type="submission" date="2019-03" db="EMBL/GenBank/DDBJ databases">
        <title>Genomic Encyclopedia of Archaeal and Bacterial Type Strains, Phase II (KMG-II): from individual species to whole genera.</title>
        <authorList>
            <person name="Goeker M."/>
        </authorList>
    </citation>
    <scope>NUCLEOTIDE SEQUENCE [LARGE SCALE GENOMIC DNA]</scope>
    <source>
        <strain evidence="14 15">DSM 15388</strain>
    </source>
</reference>
<dbReference type="PANTHER" id="PTHR43071">
    <property type="entry name" value="2-AMINO-4-HYDROXY-6-HYDROXYMETHYLDIHYDROPTERIDINE PYROPHOSPHOKINASE"/>
    <property type="match status" value="1"/>
</dbReference>
<comment type="similarity">
    <text evidence="2">Belongs to the HPPK family.</text>
</comment>
<keyword evidence="8" id="KW-0067">ATP-binding</keyword>
<gene>
    <name evidence="14" type="ORF">BCF53_10565</name>
</gene>
<name>A0A4V2UJV5_9GAMM</name>
<evidence type="ECO:0000256" key="1">
    <source>
        <dbReference type="ARBA" id="ARBA00005051"/>
    </source>
</evidence>
<evidence type="ECO:0000259" key="13">
    <source>
        <dbReference type="PROSITE" id="PS00794"/>
    </source>
</evidence>
<evidence type="ECO:0000256" key="9">
    <source>
        <dbReference type="ARBA" id="ARBA00022909"/>
    </source>
</evidence>
<proteinExistence type="inferred from homology"/>
<evidence type="ECO:0000256" key="5">
    <source>
        <dbReference type="ARBA" id="ARBA00022679"/>
    </source>
</evidence>
<evidence type="ECO:0000256" key="8">
    <source>
        <dbReference type="ARBA" id="ARBA00022840"/>
    </source>
</evidence>
<evidence type="ECO:0000256" key="12">
    <source>
        <dbReference type="ARBA" id="ARBA00033413"/>
    </source>
</evidence>
<keyword evidence="9" id="KW-0289">Folate biosynthesis</keyword>
<dbReference type="RefSeq" id="WP_132701038.1">
    <property type="nucleotide sequence ID" value="NZ_SLZR01000005.1"/>
</dbReference>
<evidence type="ECO:0000256" key="11">
    <source>
        <dbReference type="ARBA" id="ARBA00029766"/>
    </source>
</evidence>
<evidence type="ECO:0000256" key="2">
    <source>
        <dbReference type="ARBA" id="ARBA00005810"/>
    </source>
</evidence>
<accession>A0A4V2UJV5</accession>
<organism evidence="14 15">
    <name type="scientific">Reinekea marinisedimentorum</name>
    <dbReference type="NCBI Taxonomy" id="230495"/>
    <lineage>
        <taxon>Bacteria</taxon>
        <taxon>Pseudomonadati</taxon>
        <taxon>Pseudomonadota</taxon>
        <taxon>Gammaproteobacteria</taxon>
        <taxon>Oceanospirillales</taxon>
        <taxon>Saccharospirillaceae</taxon>
        <taxon>Reinekea</taxon>
    </lineage>
</organism>
<dbReference type="GO" id="GO:0016301">
    <property type="term" value="F:kinase activity"/>
    <property type="evidence" value="ECO:0007669"/>
    <property type="project" value="UniProtKB-KW"/>
</dbReference>
<evidence type="ECO:0000256" key="10">
    <source>
        <dbReference type="ARBA" id="ARBA00029409"/>
    </source>
</evidence>
<keyword evidence="15" id="KW-1185">Reference proteome</keyword>
<dbReference type="InterPro" id="IPR000550">
    <property type="entry name" value="Hppk"/>
</dbReference>
<dbReference type="GO" id="GO:0003848">
    <property type="term" value="F:2-amino-4-hydroxy-6-hydroxymethyldihydropteridine diphosphokinase activity"/>
    <property type="evidence" value="ECO:0007669"/>
    <property type="project" value="UniProtKB-EC"/>
</dbReference>
<evidence type="ECO:0000313" key="14">
    <source>
        <dbReference type="EMBL" id="TCS41638.1"/>
    </source>
</evidence>
<dbReference type="PANTHER" id="PTHR43071:SF1">
    <property type="entry name" value="2-AMINO-4-HYDROXY-6-HYDROXYMETHYLDIHYDROPTERIDINE PYROPHOSPHOKINASE"/>
    <property type="match status" value="1"/>
</dbReference>
<keyword evidence="7 14" id="KW-0418">Kinase</keyword>
<comment type="pathway">
    <text evidence="1">Cofactor biosynthesis; tetrahydrofolate biosynthesis; 2-amino-4-hydroxy-6-hydroxymethyl-7,8-dihydropteridine diphosphate from 7,8-dihydroneopterin triphosphate: step 4/4.</text>
</comment>
<dbReference type="SUPFAM" id="SSF55083">
    <property type="entry name" value="6-hydroxymethyl-7,8-dihydropterin pyrophosphokinase, HPPK"/>
    <property type="match status" value="1"/>
</dbReference>
<feature type="domain" description="7,8-dihydro-6-hydroxymethylpterin-pyrophosphokinase" evidence="13">
    <location>
        <begin position="89"/>
        <end position="100"/>
    </location>
</feature>
<dbReference type="OrthoDB" id="9808041at2"/>
<evidence type="ECO:0000313" key="15">
    <source>
        <dbReference type="Proteomes" id="UP000295793"/>
    </source>
</evidence>
<protein>
    <recommendedName>
        <fullName evidence="4">2-amino-4-hydroxy-6-hydroxymethyldihydropteridine pyrophosphokinase</fullName>
        <ecNumber evidence="3">2.7.6.3</ecNumber>
    </recommendedName>
    <alternativeName>
        <fullName evidence="11">6-hydroxymethyl-7,8-dihydropterin pyrophosphokinase</fullName>
    </alternativeName>
    <alternativeName>
        <fullName evidence="12">7,8-dihydro-6-hydroxymethylpterin-pyrophosphokinase</fullName>
    </alternativeName>
</protein>
<comment type="caution">
    <text evidence="14">The sequence shown here is derived from an EMBL/GenBank/DDBJ whole genome shotgun (WGS) entry which is preliminary data.</text>
</comment>
<comment type="function">
    <text evidence="10">Catalyzes the transfer of pyrophosphate from adenosine triphosphate (ATP) to 6-hydroxymethyl-7,8-dihydropterin, an enzymatic step in folate biosynthesis pathway.</text>
</comment>
<sequence length="161" mass="17696">MNKVYVALGSNLGVPSDYIQQAITRLAGLPATELQQVSPWYKTAPVGGPKDQPDYINAACLLLTELTPEALLTHLQAIETDNGRVREVRWGARTLDLDIIWYEGFSSNEEKLSVPHPRAHLRAFVLQPLIDLNADFKLQGSSLSALLTGIDDQAIEPFTNG</sequence>
<dbReference type="GO" id="GO:0005524">
    <property type="term" value="F:ATP binding"/>
    <property type="evidence" value="ECO:0007669"/>
    <property type="project" value="UniProtKB-KW"/>
</dbReference>
<dbReference type="InterPro" id="IPR035907">
    <property type="entry name" value="Hppk_sf"/>
</dbReference>
<dbReference type="AlphaFoldDB" id="A0A4V2UJV5"/>
<dbReference type="UniPathway" id="UPA00077">
    <property type="reaction ID" value="UER00155"/>
</dbReference>
<evidence type="ECO:0000256" key="4">
    <source>
        <dbReference type="ARBA" id="ARBA00016218"/>
    </source>
</evidence>
<dbReference type="Pfam" id="PF01288">
    <property type="entry name" value="HPPK"/>
    <property type="match status" value="1"/>
</dbReference>
<dbReference type="EC" id="2.7.6.3" evidence="3"/>
<evidence type="ECO:0000256" key="3">
    <source>
        <dbReference type="ARBA" id="ARBA00013253"/>
    </source>
</evidence>
<dbReference type="Proteomes" id="UP000295793">
    <property type="component" value="Unassembled WGS sequence"/>
</dbReference>
<dbReference type="PROSITE" id="PS00794">
    <property type="entry name" value="HPPK"/>
    <property type="match status" value="1"/>
</dbReference>
<dbReference type="Gene3D" id="3.30.70.560">
    <property type="entry name" value="7,8-Dihydro-6-hydroxymethylpterin-pyrophosphokinase HPPK"/>
    <property type="match status" value="1"/>
</dbReference>
<dbReference type="NCBIfam" id="TIGR01498">
    <property type="entry name" value="folK"/>
    <property type="match status" value="1"/>
</dbReference>
<dbReference type="CDD" id="cd00483">
    <property type="entry name" value="HPPK"/>
    <property type="match status" value="1"/>
</dbReference>